<proteinExistence type="predicted"/>
<dbReference type="EMBL" id="JAESVP010000001">
    <property type="protein sequence ID" value="MBL4926585.1"/>
    <property type="molecule type" value="Genomic_DNA"/>
</dbReference>
<sequence>MSPQQIVSCLNTAEMPGSVLSFAIRGLQPAIGQEFEVAMQILRGLEQESSSPVGFGLHVLLVAAQSADHTIAHRLAGLGGIIERQDELYSALDAIIESPRDYGLVVIDCDSFGGLERGQRAVGLLGEAVGKVPVILVSRECAHQQFPQDRAMATVLRAPLSAVAMRVGFEHALRDRMALREYEPQRQV</sequence>
<protein>
    <submittedName>
        <fullName evidence="1">Uncharacterized protein</fullName>
    </submittedName>
</protein>
<dbReference type="Proteomes" id="UP000619033">
    <property type="component" value="Unassembled WGS sequence"/>
</dbReference>
<organism evidence="1 2">
    <name type="scientific">Fuscibacter oryzae</name>
    <dbReference type="NCBI Taxonomy" id="2803939"/>
    <lineage>
        <taxon>Bacteria</taxon>
        <taxon>Pseudomonadati</taxon>
        <taxon>Pseudomonadota</taxon>
        <taxon>Alphaproteobacteria</taxon>
        <taxon>Rhodobacterales</taxon>
        <taxon>Paracoccaceae</taxon>
        <taxon>Fuscibacter</taxon>
    </lineage>
</organism>
<keyword evidence="2" id="KW-1185">Reference proteome</keyword>
<accession>A0A8J7SR31</accession>
<name>A0A8J7SR31_9RHOB</name>
<reference evidence="1" key="1">
    <citation type="submission" date="2021-01" db="EMBL/GenBank/DDBJ databases">
        <title>Genome seq and assembly of Tabrizicola sp. KVB23.</title>
        <authorList>
            <person name="Chhetri G."/>
        </authorList>
    </citation>
    <scope>NUCLEOTIDE SEQUENCE</scope>
    <source>
        <strain evidence="1">KVB23</strain>
    </source>
</reference>
<evidence type="ECO:0000313" key="2">
    <source>
        <dbReference type="Proteomes" id="UP000619033"/>
    </source>
</evidence>
<gene>
    <name evidence="1" type="ORF">JI744_00575</name>
</gene>
<evidence type="ECO:0000313" key="1">
    <source>
        <dbReference type="EMBL" id="MBL4926585.1"/>
    </source>
</evidence>
<dbReference type="RefSeq" id="WP_202657264.1">
    <property type="nucleotide sequence ID" value="NZ_JAESVP010000001.1"/>
</dbReference>
<comment type="caution">
    <text evidence="1">The sequence shown here is derived from an EMBL/GenBank/DDBJ whole genome shotgun (WGS) entry which is preliminary data.</text>
</comment>
<dbReference type="AlphaFoldDB" id="A0A8J7SR31"/>